<dbReference type="OrthoDB" id="5456447at2"/>
<protein>
    <submittedName>
        <fullName evidence="9">Biopolymer transporter ExbD</fullName>
    </submittedName>
</protein>
<comment type="similarity">
    <text evidence="2 7">Belongs to the ExbD/TolR family.</text>
</comment>
<evidence type="ECO:0000256" key="6">
    <source>
        <dbReference type="ARBA" id="ARBA00023136"/>
    </source>
</evidence>
<keyword evidence="3" id="KW-1003">Cell membrane</keyword>
<keyword evidence="5 8" id="KW-1133">Transmembrane helix</keyword>
<dbReference type="EMBL" id="VHSH01000008">
    <property type="protein sequence ID" value="TQV76302.1"/>
    <property type="molecule type" value="Genomic_DNA"/>
</dbReference>
<evidence type="ECO:0000256" key="8">
    <source>
        <dbReference type="SAM" id="Phobius"/>
    </source>
</evidence>
<evidence type="ECO:0000256" key="7">
    <source>
        <dbReference type="RuleBase" id="RU003879"/>
    </source>
</evidence>
<organism evidence="9 10">
    <name type="scientific">Denitrobaculum tricleocarpae</name>
    <dbReference type="NCBI Taxonomy" id="2591009"/>
    <lineage>
        <taxon>Bacteria</taxon>
        <taxon>Pseudomonadati</taxon>
        <taxon>Pseudomonadota</taxon>
        <taxon>Alphaproteobacteria</taxon>
        <taxon>Rhodospirillales</taxon>
        <taxon>Rhodospirillaceae</taxon>
        <taxon>Denitrobaculum</taxon>
    </lineage>
</organism>
<feature type="transmembrane region" description="Helical" evidence="8">
    <location>
        <begin position="25"/>
        <end position="49"/>
    </location>
</feature>
<evidence type="ECO:0000256" key="1">
    <source>
        <dbReference type="ARBA" id="ARBA00004162"/>
    </source>
</evidence>
<name>A0A545TGE3_9PROT</name>
<comment type="caution">
    <text evidence="9">The sequence shown here is derived from an EMBL/GenBank/DDBJ whole genome shotgun (WGS) entry which is preliminary data.</text>
</comment>
<dbReference type="PANTHER" id="PTHR30558">
    <property type="entry name" value="EXBD MEMBRANE COMPONENT OF PMF-DRIVEN MACROMOLECULE IMPORT SYSTEM"/>
    <property type="match status" value="1"/>
</dbReference>
<reference evidence="9 10" key="1">
    <citation type="submission" date="2019-06" db="EMBL/GenBank/DDBJ databases">
        <title>Whole genome sequence for Rhodospirillaceae sp. R148.</title>
        <authorList>
            <person name="Wang G."/>
        </authorList>
    </citation>
    <scope>NUCLEOTIDE SEQUENCE [LARGE SCALE GENOMIC DNA]</scope>
    <source>
        <strain evidence="9 10">R148</strain>
    </source>
</reference>
<dbReference type="AlphaFoldDB" id="A0A545TGE3"/>
<evidence type="ECO:0000256" key="2">
    <source>
        <dbReference type="ARBA" id="ARBA00005811"/>
    </source>
</evidence>
<dbReference type="RefSeq" id="WP_142898565.1">
    <property type="nucleotide sequence ID" value="NZ_ML660059.1"/>
</dbReference>
<dbReference type="GO" id="GO:0015031">
    <property type="term" value="P:protein transport"/>
    <property type="evidence" value="ECO:0007669"/>
    <property type="project" value="UniProtKB-KW"/>
</dbReference>
<evidence type="ECO:0000256" key="4">
    <source>
        <dbReference type="ARBA" id="ARBA00022692"/>
    </source>
</evidence>
<dbReference type="InterPro" id="IPR003400">
    <property type="entry name" value="ExbD"/>
</dbReference>
<dbReference type="Pfam" id="PF02472">
    <property type="entry name" value="ExbD"/>
    <property type="match status" value="1"/>
</dbReference>
<comment type="subcellular location">
    <subcellularLocation>
        <location evidence="1">Cell membrane</location>
        <topology evidence="1">Single-pass membrane protein</topology>
    </subcellularLocation>
    <subcellularLocation>
        <location evidence="7">Cell membrane</location>
        <topology evidence="7">Single-pass type II membrane protein</topology>
    </subcellularLocation>
</comment>
<evidence type="ECO:0000256" key="5">
    <source>
        <dbReference type="ARBA" id="ARBA00022989"/>
    </source>
</evidence>
<dbReference type="Proteomes" id="UP000315252">
    <property type="component" value="Unassembled WGS sequence"/>
</dbReference>
<dbReference type="Gene3D" id="3.30.420.270">
    <property type="match status" value="1"/>
</dbReference>
<gene>
    <name evidence="9" type="ORF">FKG95_21980</name>
</gene>
<keyword evidence="4 7" id="KW-0812">Transmembrane</keyword>
<evidence type="ECO:0000313" key="10">
    <source>
        <dbReference type="Proteomes" id="UP000315252"/>
    </source>
</evidence>
<accession>A0A545TGE3</accession>
<dbReference type="GO" id="GO:0005886">
    <property type="term" value="C:plasma membrane"/>
    <property type="evidence" value="ECO:0007669"/>
    <property type="project" value="UniProtKB-SubCell"/>
</dbReference>
<evidence type="ECO:0000256" key="3">
    <source>
        <dbReference type="ARBA" id="ARBA00022475"/>
    </source>
</evidence>
<sequence>MRLQAYTPSPPASNRLALRPRRRQLISLTPLIDVVFILLVFFMLASSFLDWRSIELNTPGTSQGGERLEGTLLIDIRPDGLRLSGETLSPEALILRVVELLAKDPERRILVRPADGVVMQETVTLLDSLSAAGVTDLSLIAPSAN</sequence>
<evidence type="ECO:0000313" key="9">
    <source>
        <dbReference type="EMBL" id="TQV76302.1"/>
    </source>
</evidence>
<keyword evidence="7" id="KW-0653">Protein transport</keyword>
<keyword evidence="6 8" id="KW-0472">Membrane</keyword>
<keyword evidence="7" id="KW-0813">Transport</keyword>
<dbReference type="GO" id="GO:0022857">
    <property type="term" value="F:transmembrane transporter activity"/>
    <property type="evidence" value="ECO:0007669"/>
    <property type="project" value="InterPro"/>
</dbReference>
<keyword evidence="10" id="KW-1185">Reference proteome</keyword>
<proteinExistence type="inferred from homology"/>